<dbReference type="InterPro" id="IPR052916">
    <property type="entry name" value="Type-I_RE_MTase_Subunit"/>
</dbReference>
<dbReference type="Pfam" id="PF02384">
    <property type="entry name" value="N6_Mtase"/>
    <property type="match status" value="1"/>
</dbReference>
<accession>A0AAT9HA47</accession>
<name>A0AAT9HA47_9ACTN</name>
<organism evidence="2">
    <name type="scientific">Streptomyces haneummycinicus</name>
    <dbReference type="NCBI Taxonomy" id="3074435"/>
    <lineage>
        <taxon>Bacteria</taxon>
        <taxon>Bacillati</taxon>
        <taxon>Actinomycetota</taxon>
        <taxon>Actinomycetes</taxon>
        <taxon>Kitasatosporales</taxon>
        <taxon>Streptomycetaceae</taxon>
        <taxon>Streptomyces</taxon>
    </lineage>
</organism>
<dbReference type="Gene3D" id="3.40.50.150">
    <property type="entry name" value="Vaccinia Virus protein VP39"/>
    <property type="match status" value="1"/>
</dbReference>
<protein>
    <recommendedName>
        <fullName evidence="1">DNA methylase adenine-specific domain-containing protein</fullName>
    </recommendedName>
</protein>
<dbReference type="InterPro" id="IPR003356">
    <property type="entry name" value="DNA_methylase_A-5"/>
</dbReference>
<dbReference type="GO" id="GO:0003677">
    <property type="term" value="F:DNA binding"/>
    <property type="evidence" value="ECO:0007669"/>
    <property type="project" value="InterPro"/>
</dbReference>
<sequence>MGAGAQGEVLFIDAREFGVMKNRTLRELTGEEIVGRIGDTVRAWRGVGGVDPYEDVPGFCVSASLDTIAEHDFVLTPGRYVGAAEAEADPDAEPVEQKIARLTALLREQFAESERLAKVVDEQLGRM</sequence>
<proteinExistence type="predicted"/>
<dbReference type="SUPFAM" id="SSF53335">
    <property type="entry name" value="S-adenosyl-L-methionine-dependent methyltransferases"/>
    <property type="match status" value="1"/>
</dbReference>
<dbReference type="EMBL" id="AP035768">
    <property type="protein sequence ID" value="BFO14201.1"/>
    <property type="molecule type" value="Genomic_DNA"/>
</dbReference>
<reference evidence="2" key="1">
    <citation type="submission" date="2024-06" db="EMBL/GenBank/DDBJ databases">
        <authorList>
            <consortium name="consrtm"/>
            <person name="Uemura M."/>
            <person name="Terahara T."/>
        </authorList>
    </citation>
    <scope>NUCLEOTIDE SEQUENCE</scope>
    <source>
        <strain evidence="2">KM77-8</strain>
    </source>
</reference>
<evidence type="ECO:0000259" key="1">
    <source>
        <dbReference type="Pfam" id="PF02384"/>
    </source>
</evidence>
<feature type="domain" description="DNA methylase adenine-specific" evidence="1">
    <location>
        <begin position="5"/>
        <end position="87"/>
    </location>
</feature>
<dbReference type="GO" id="GO:0008170">
    <property type="term" value="F:N-methyltransferase activity"/>
    <property type="evidence" value="ECO:0007669"/>
    <property type="project" value="InterPro"/>
</dbReference>
<gene>
    <name evidence="2" type="ORF">SHKM778_05890</name>
</gene>
<dbReference type="AlphaFoldDB" id="A0AAT9HA47"/>
<reference evidence="2" key="2">
    <citation type="submission" date="2024-07" db="EMBL/GenBank/DDBJ databases">
        <title>Streptomyces haneummycinica sp. nov., a new antibiotic-producing actinobacterium isolated from marine sediment.</title>
        <authorList>
            <person name="Uemura M."/>
            <person name="Hamada M."/>
            <person name="Hirano S."/>
            <person name="Kobayashi K."/>
            <person name="Ohshiro T."/>
            <person name="Kobayashi T."/>
            <person name="Terahara T."/>
        </authorList>
    </citation>
    <scope>NUCLEOTIDE SEQUENCE</scope>
    <source>
        <strain evidence="2">KM77-8</strain>
    </source>
</reference>
<dbReference type="InterPro" id="IPR029063">
    <property type="entry name" value="SAM-dependent_MTases_sf"/>
</dbReference>
<dbReference type="PANTHER" id="PTHR42998">
    <property type="entry name" value="TYPE I RESTRICTION ENZYME HINDVIIP M PROTEIN-RELATED"/>
    <property type="match status" value="1"/>
</dbReference>
<evidence type="ECO:0000313" key="2">
    <source>
        <dbReference type="EMBL" id="BFO14201.1"/>
    </source>
</evidence>
<dbReference type="PANTHER" id="PTHR42998:SF1">
    <property type="entry name" value="TYPE I RESTRICTION ENZYME HINDI METHYLASE SUBUNIT"/>
    <property type="match status" value="1"/>
</dbReference>